<accession>A0AAD6UFL1</accession>
<evidence type="ECO:0000256" key="1">
    <source>
        <dbReference type="SAM" id="SignalP"/>
    </source>
</evidence>
<gene>
    <name evidence="2" type="ORF">B0H15DRAFT_816492</name>
</gene>
<feature type="signal peptide" evidence="1">
    <location>
        <begin position="1"/>
        <end position="19"/>
    </location>
</feature>
<protein>
    <recommendedName>
        <fullName evidence="4">Secreted protein</fullName>
    </recommendedName>
</protein>
<comment type="caution">
    <text evidence="2">The sequence shown here is derived from an EMBL/GenBank/DDBJ whole genome shotgun (WGS) entry which is preliminary data.</text>
</comment>
<feature type="chain" id="PRO_5041897105" description="Secreted protein" evidence="1">
    <location>
        <begin position="20"/>
        <end position="154"/>
    </location>
</feature>
<evidence type="ECO:0000313" key="3">
    <source>
        <dbReference type="Proteomes" id="UP001222325"/>
    </source>
</evidence>
<dbReference type="EMBL" id="JARJCN010000004">
    <property type="protein sequence ID" value="KAJ7101553.1"/>
    <property type="molecule type" value="Genomic_DNA"/>
</dbReference>
<evidence type="ECO:0000313" key="2">
    <source>
        <dbReference type="EMBL" id="KAJ7101553.1"/>
    </source>
</evidence>
<dbReference type="Proteomes" id="UP001222325">
    <property type="component" value="Unassembled WGS sequence"/>
</dbReference>
<proteinExistence type="predicted"/>
<sequence length="154" mass="15915">MRKTLPLLVIGIVALPCSTAPADPRTSDTCATVLVCTGTSTNSDCTPIPVASADCINLIGGLSGLNKQISEVTVPTGSSCMLFQDFGCTSNDGINGEVELTAGTWQLAAVPGLNGTIDFDDLTSSLHCFSPEMGHGCLSHRLLDVRFPVSENGA</sequence>
<organism evidence="2 3">
    <name type="scientific">Mycena belliarum</name>
    <dbReference type="NCBI Taxonomy" id="1033014"/>
    <lineage>
        <taxon>Eukaryota</taxon>
        <taxon>Fungi</taxon>
        <taxon>Dikarya</taxon>
        <taxon>Basidiomycota</taxon>
        <taxon>Agaricomycotina</taxon>
        <taxon>Agaricomycetes</taxon>
        <taxon>Agaricomycetidae</taxon>
        <taxon>Agaricales</taxon>
        <taxon>Marasmiineae</taxon>
        <taxon>Mycenaceae</taxon>
        <taxon>Mycena</taxon>
    </lineage>
</organism>
<reference evidence="2" key="1">
    <citation type="submission" date="2023-03" db="EMBL/GenBank/DDBJ databases">
        <title>Massive genome expansion in bonnet fungi (Mycena s.s.) driven by repeated elements and novel gene families across ecological guilds.</title>
        <authorList>
            <consortium name="Lawrence Berkeley National Laboratory"/>
            <person name="Harder C.B."/>
            <person name="Miyauchi S."/>
            <person name="Viragh M."/>
            <person name="Kuo A."/>
            <person name="Thoen E."/>
            <person name="Andreopoulos B."/>
            <person name="Lu D."/>
            <person name="Skrede I."/>
            <person name="Drula E."/>
            <person name="Henrissat B."/>
            <person name="Morin E."/>
            <person name="Kohler A."/>
            <person name="Barry K."/>
            <person name="LaButti K."/>
            <person name="Morin E."/>
            <person name="Salamov A."/>
            <person name="Lipzen A."/>
            <person name="Mereny Z."/>
            <person name="Hegedus B."/>
            <person name="Baldrian P."/>
            <person name="Stursova M."/>
            <person name="Weitz H."/>
            <person name="Taylor A."/>
            <person name="Grigoriev I.V."/>
            <person name="Nagy L.G."/>
            <person name="Martin F."/>
            <person name="Kauserud H."/>
        </authorList>
    </citation>
    <scope>NUCLEOTIDE SEQUENCE</scope>
    <source>
        <strain evidence="2">CBHHK173m</strain>
    </source>
</reference>
<evidence type="ECO:0008006" key="4">
    <source>
        <dbReference type="Google" id="ProtNLM"/>
    </source>
</evidence>
<dbReference type="AlphaFoldDB" id="A0AAD6UFL1"/>
<keyword evidence="3" id="KW-1185">Reference proteome</keyword>
<name>A0AAD6UFL1_9AGAR</name>
<keyword evidence="1" id="KW-0732">Signal</keyword>